<sequence length="262" mass="29309">MGYKDEKRGSVTFSASSLSSRDSEYLSGFEKKDLAYKKRIRILRFVTRSLSLVINAGMIGILSFTLARYFLTKNKIIAGNVHPWVTPATLWPTFMLLGIAVLTFFMNLINVCAYMCGVDAANKAYSCTKYVTYALTAAHVVAWAVAIGLFKMAQTESSLWGYTCSSKADQIQAQVQSYLDFGKLCTMQNGAWYMSILEGITYFLTFIVTIMMIRRASTKKKMSRARESFAMETGYNHGGVGQESGTTYAGRQYMPVAKESRF</sequence>
<dbReference type="STRING" id="1095630.A0A2J6T3R1"/>
<keyword evidence="1" id="KW-1133">Transmembrane helix</keyword>
<dbReference type="GeneID" id="36579951"/>
<feature type="transmembrane region" description="Helical" evidence="1">
    <location>
        <begin position="130"/>
        <end position="150"/>
    </location>
</feature>
<keyword evidence="3" id="KW-1185">Reference proteome</keyword>
<keyword evidence="1" id="KW-0812">Transmembrane</keyword>
<accession>A0A2J6T3R1</accession>
<feature type="transmembrane region" description="Helical" evidence="1">
    <location>
        <begin position="45"/>
        <end position="71"/>
    </location>
</feature>
<evidence type="ECO:0008006" key="4">
    <source>
        <dbReference type="Google" id="ProtNLM"/>
    </source>
</evidence>
<dbReference type="PANTHER" id="PTHR42069:SF1">
    <property type="entry name" value="MARVEL DOMAIN-CONTAINING PROTEIN"/>
    <property type="match status" value="1"/>
</dbReference>
<dbReference type="AlphaFoldDB" id="A0A2J6T3R1"/>
<organism evidence="2 3">
    <name type="scientific">Hyaloscypha bicolor E</name>
    <dbReference type="NCBI Taxonomy" id="1095630"/>
    <lineage>
        <taxon>Eukaryota</taxon>
        <taxon>Fungi</taxon>
        <taxon>Dikarya</taxon>
        <taxon>Ascomycota</taxon>
        <taxon>Pezizomycotina</taxon>
        <taxon>Leotiomycetes</taxon>
        <taxon>Helotiales</taxon>
        <taxon>Hyaloscyphaceae</taxon>
        <taxon>Hyaloscypha</taxon>
        <taxon>Hyaloscypha bicolor</taxon>
    </lineage>
</organism>
<gene>
    <name evidence="2" type="ORF">K444DRAFT_31979</name>
</gene>
<dbReference type="OrthoDB" id="5371583at2759"/>
<reference evidence="2 3" key="1">
    <citation type="submission" date="2016-04" db="EMBL/GenBank/DDBJ databases">
        <title>A degradative enzymes factory behind the ericoid mycorrhizal symbiosis.</title>
        <authorList>
            <consortium name="DOE Joint Genome Institute"/>
            <person name="Martino E."/>
            <person name="Morin E."/>
            <person name="Grelet G."/>
            <person name="Kuo A."/>
            <person name="Kohler A."/>
            <person name="Daghino S."/>
            <person name="Barry K."/>
            <person name="Choi C."/>
            <person name="Cichocki N."/>
            <person name="Clum A."/>
            <person name="Copeland A."/>
            <person name="Hainaut M."/>
            <person name="Haridas S."/>
            <person name="Labutti K."/>
            <person name="Lindquist E."/>
            <person name="Lipzen A."/>
            <person name="Khouja H.-R."/>
            <person name="Murat C."/>
            <person name="Ohm R."/>
            <person name="Olson A."/>
            <person name="Spatafora J."/>
            <person name="Veneault-Fourrey C."/>
            <person name="Henrissat B."/>
            <person name="Grigoriev I."/>
            <person name="Martin F."/>
            <person name="Perotto S."/>
        </authorList>
    </citation>
    <scope>NUCLEOTIDE SEQUENCE [LARGE SCALE GENOMIC DNA]</scope>
    <source>
        <strain evidence="2 3">E</strain>
    </source>
</reference>
<evidence type="ECO:0000256" key="1">
    <source>
        <dbReference type="SAM" id="Phobius"/>
    </source>
</evidence>
<keyword evidence="1" id="KW-0472">Membrane</keyword>
<feature type="transmembrane region" description="Helical" evidence="1">
    <location>
        <begin position="191"/>
        <end position="213"/>
    </location>
</feature>
<dbReference type="InParanoid" id="A0A2J6T3R1"/>
<protein>
    <recommendedName>
        <fullName evidence="4">MARVEL domain-containing protein</fullName>
    </recommendedName>
</protein>
<dbReference type="RefSeq" id="XP_024734568.1">
    <property type="nucleotide sequence ID" value="XM_024871869.1"/>
</dbReference>
<evidence type="ECO:0000313" key="2">
    <source>
        <dbReference type="EMBL" id="PMD57664.1"/>
    </source>
</evidence>
<feature type="transmembrane region" description="Helical" evidence="1">
    <location>
        <begin position="91"/>
        <end position="118"/>
    </location>
</feature>
<evidence type="ECO:0000313" key="3">
    <source>
        <dbReference type="Proteomes" id="UP000235371"/>
    </source>
</evidence>
<dbReference type="PANTHER" id="PTHR42069">
    <property type="entry name" value="HYPHAL ANASTAMOSIS-8 PROTEIN"/>
    <property type="match status" value="1"/>
</dbReference>
<name>A0A2J6T3R1_9HELO</name>
<proteinExistence type="predicted"/>
<dbReference type="Proteomes" id="UP000235371">
    <property type="component" value="Unassembled WGS sequence"/>
</dbReference>
<dbReference type="EMBL" id="KZ613846">
    <property type="protein sequence ID" value="PMD57664.1"/>
    <property type="molecule type" value="Genomic_DNA"/>
</dbReference>